<evidence type="ECO:0000256" key="2">
    <source>
        <dbReference type="SAM" id="SignalP"/>
    </source>
</evidence>
<gene>
    <name evidence="4" type="ORF">GU90_03380</name>
</gene>
<feature type="chain" id="PRO_5039100152" description="DUF4232 domain-containing protein" evidence="2">
    <location>
        <begin position="35"/>
        <end position="232"/>
    </location>
</feature>
<protein>
    <recommendedName>
        <fullName evidence="3">DUF4232 domain-containing protein</fullName>
    </recommendedName>
</protein>
<accession>A0A073B0F1</accession>
<proteinExistence type="predicted"/>
<dbReference type="EMBL" id="JNVU01000012">
    <property type="protein sequence ID" value="KEI45498.1"/>
    <property type="molecule type" value="Genomic_DNA"/>
</dbReference>
<keyword evidence="2" id="KW-0732">Signal</keyword>
<evidence type="ECO:0000259" key="3">
    <source>
        <dbReference type="Pfam" id="PF14016"/>
    </source>
</evidence>
<dbReference type="STRING" id="28042.GU90_03380"/>
<evidence type="ECO:0000256" key="1">
    <source>
        <dbReference type="SAM" id="MobiDB-lite"/>
    </source>
</evidence>
<evidence type="ECO:0000313" key="5">
    <source>
        <dbReference type="Proteomes" id="UP000031419"/>
    </source>
</evidence>
<dbReference type="Proteomes" id="UP000031419">
    <property type="component" value="Unassembled WGS sequence"/>
</dbReference>
<dbReference type="eggNOG" id="ENOG5034805">
    <property type="taxonomic scope" value="Bacteria"/>
</dbReference>
<keyword evidence="5" id="KW-1185">Reference proteome</keyword>
<sequence length="232" mass="23686">MVWVTSRRLGGRGLRVLQVAGALLLAAAATGCNAQPAGPEIAAGEAPAPPIEVGQETQPEPAAPPTGTPTGTGTAEEAEAGDPGEPTGTEVQDAISRCHTSMLAGTLQPAEAGAGHRYAELVLRNVSGEPCRIYGYGGLQLVDEQGNPLPTQLDRVANPGPSLITLEPGDSVSASLHWTAVPHGDEPVDGPCQPTPAAAEVIPPDETDPLRVEWTMGPVCGYGAIEGSAYHQ</sequence>
<evidence type="ECO:0000313" key="4">
    <source>
        <dbReference type="EMBL" id="KEI45498.1"/>
    </source>
</evidence>
<feature type="signal peptide" evidence="2">
    <location>
        <begin position="1"/>
        <end position="34"/>
    </location>
</feature>
<comment type="caution">
    <text evidence="4">The sequence shown here is derived from an EMBL/GenBank/DDBJ whole genome shotgun (WGS) entry which is preliminary data.</text>
</comment>
<feature type="domain" description="DUF4232" evidence="3">
    <location>
        <begin position="98"/>
        <end position="220"/>
    </location>
</feature>
<name>A0A073B0F1_9PSEU</name>
<dbReference type="Pfam" id="PF14016">
    <property type="entry name" value="DUF4232"/>
    <property type="match status" value="1"/>
</dbReference>
<feature type="compositionally biased region" description="Low complexity" evidence="1">
    <location>
        <begin position="38"/>
        <end position="60"/>
    </location>
</feature>
<organism evidence="4 5">
    <name type="scientific">Saccharopolyspora rectivirgula</name>
    <dbReference type="NCBI Taxonomy" id="28042"/>
    <lineage>
        <taxon>Bacteria</taxon>
        <taxon>Bacillati</taxon>
        <taxon>Actinomycetota</taxon>
        <taxon>Actinomycetes</taxon>
        <taxon>Pseudonocardiales</taxon>
        <taxon>Pseudonocardiaceae</taxon>
        <taxon>Saccharopolyspora</taxon>
    </lineage>
</organism>
<dbReference type="PROSITE" id="PS51257">
    <property type="entry name" value="PROKAR_LIPOPROTEIN"/>
    <property type="match status" value="1"/>
</dbReference>
<feature type="region of interest" description="Disordered" evidence="1">
    <location>
        <begin position="38"/>
        <end position="90"/>
    </location>
</feature>
<dbReference type="InterPro" id="IPR025326">
    <property type="entry name" value="DUF4232"/>
</dbReference>
<dbReference type="AlphaFoldDB" id="A0A073B0F1"/>
<reference evidence="4 5" key="1">
    <citation type="submission" date="2014-06" db="EMBL/GenBank/DDBJ databases">
        <title>Saccharopolyspora rectivirgula DSM-43113 Genome sequencing.</title>
        <authorList>
            <person name="Barrera C."/>
            <person name="Millon L."/>
            <person name="Rognon B."/>
            <person name="Zaugg C."/>
            <person name="Monod M."/>
        </authorList>
    </citation>
    <scope>NUCLEOTIDE SEQUENCE [LARGE SCALE GENOMIC DNA]</scope>
    <source>
        <strain evidence="4 5">DSM 43113</strain>
    </source>
</reference>